<sequence>NWNRTGYIGDGSSGNTDLYFQAEEGNLRLGDSSSHSVLILSGGNATFSGNVGIGTASPTHKLNVVGNQNLTGNLTLGDKITFAFGQFIDNLVDGWLRITGNLNVTGNITSENVFIPQYIFSHTDRTQPVVGANVWTNITFDQEATAIKFGISHTHNDDTNNTFTINEPGVYRLDYDFDAIDASPSASDIDMAGRVIFTNGTEIAGSAFEIDITKQQIETEISHSFLAILNIGDEFIFQFIADNANVAVSTHGTFGSHPDSATIIIEKVANL</sequence>
<accession>A0A0F9IJV2</accession>
<name>A0A0F9IJV2_9ZZZZ</name>
<dbReference type="EMBL" id="LAZR01012236">
    <property type="protein sequence ID" value="KKM27891.1"/>
    <property type="molecule type" value="Genomic_DNA"/>
</dbReference>
<dbReference type="InterPro" id="IPR008983">
    <property type="entry name" value="Tumour_necrosis_fac-like_dom"/>
</dbReference>
<reference evidence="1" key="1">
    <citation type="journal article" date="2015" name="Nature">
        <title>Complex archaea that bridge the gap between prokaryotes and eukaryotes.</title>
        <authorList>
            <person name="Spang A."/>
            <person name="Saw J.H."/>
            <person name="Jorgensen S.L."/>
            <person name="Zaremba-Niedzwiedzka K."/>
            <person name="Martijn J."/>
            <person name="Lind A.E."/>
            <person name="van Eijk R."/>
            <person name="Schleper C."/>
            <person name="Guy L."/>
            <person name="Ettema T.J."/>
        </authorList>
    </citation>
    <scope>NUCLEOTIDE SEQUENCE</scope>
</reference>
<evidence type="ECO:0008006" key="2">
    <source>
        <dbReference type="Google" id="ProtNLM"/>
    </source>
</evidence>
<organism evidence="1">
    <name type="scientific">marine sediment metagenome</name>
    <dbReference type="NCBI Taxonomy" id="412755"/>
    <lineage>
        <taxon>unclassified sequences</taxon>
        <taxon>metagenomes</taxon>
        <taxon>ecological metagenomes</taxon>
    </lineage>
</organism>
<evidence type="ECO:0000313" key="1">
    <source>
        <dbReference type="EMBL" id="KKM27891.1"/>
    </source>
</evidence>
<feature type="non-terminal residue" evidence="1">
    <location>
        <position position="1"/>
    </location>
</feature>
<comment type="caution">
    <text evidence="1">The sequence shown here is derived from an EMBL/GenBank/DDBJ whole genome shotgun (WGS) entry which is preliminary data.</text>
</comment>
<gene>
    <name evidence="1" type="ORF">LCGC14_1570090</name>
</gene>
<dbReference type="Gene3D" id="2.60.120.40">
    <property type="match status" value="1"/>
</dbReference>
<proteinExistence type="predicted"/>
<dbReference type="AlphaFoldDB" id="A0A0F9IJV2"/>
<protein>
    <recommendedName>
        <fullName evidence="2">C1q domain-containing protein</fullName>
    </recommendedName>
</protein>